<sequence length="152" mass="17395">MIDDIDKKILQAVQRNNLLTSAELSERVGLSPTSVQRRLHRLRDQKIIEKDIAVVSTAAVGRPLTMLVSVELARERSDIIDRFKKSIRDCAAVQSAYYVTGETDFVLIVTAKDMEDYENFTRDFFYNNMDIKGFKTTVVMDRIKASFELPLT</sequence>
<dbReference type="InterPro" id="IPR019887">
    <property type="entry name" value="Tscrpt_reg_AsnC/Lrp_C"/>
</dbReference>
<dbReference type="RefSeq" id="WP_090196865.1">
    <property type="nucleotide sequence ID" value="NZ_FOYP01000001.1"/>
</dbReference>
<keyword evidence="2" id="KW-0238">DNA-binding</keyword>
<dbReference type="PRINTS" id="PR00033">
    <property type="entry name" value="HTHASNC"/>
</dbReference>
<dbReference type="PANTHER" id="PTHR30154">
    <property type="entry name" value="LEUCINE-RESPONSIVE REGULATORY PROTEIN"/>
    <property type="match status" value="1"/>
</dbReference>
<dbReference type="SUPFAM" id="SSF54909">
    <property type="entry name" value="Dimeric alpha+beta barrel"/>
    <property type="match status" value="1"/>
</dbReference>
<dbReference type="PROSITE" id="PS50956">
    <property type="entry name" value="HTH_ASNC_2"/>
    <property type="match status" value="1"/>
</dbReference>
<keyword evidence="3" id="KW-0804">Transcription</keyword>
<evidence type="ECO:0000256" key="1">
    <source>
        <dbReference type="ARBA" id="ARBA00023015"/>
    </source>
</evidence>
<protein>
    <submittedName>
        <fullName evidence="5">Transcriptional regulator, AsnC family</fullName>
    </submittedName>
</protein>
<dbReference type="Gene3D" id="3.30.70.920">
    <property type="match status" value="1"/>
</dbReference>
<dbReference type="STRING" id="390270.SAMN04488005_0868"/>
<dbReference type="CDD" id="cd00090">
    <property type="entry name" value="HTH_ARSR"/>
    <property type="match status" value="1"/>
</dbReference>
<dbReference type="InterPro" id="IPR019888">
    <property type="entry name" value="Tscrpt_reg_AsnC-like"/>
</dbReference>
<reference evidence="6" key="1">
    <citation type="submission" date="2016-10" db="EMBL/GenBank/DDBJ databases">
        <authorList>
            <person name="Varghese N."/>
            <person name="Submissions S."/>
        </authorList>
    </citation>
    <scope>NUCLEOTIDE SEQUENCE [LARGE SCALE GENOMIC DNA]</scope>
    <source>
        <strain evidence="6">DSM 26879</strain>
    </source>
</reference>
<gene>
    <name evidence="5" type="ORF">SAMN04488005_0868</name>
</gene>
<dbReference type="PANTHER" id="PTHR30154:SF34">
    <property type="entry name" value="TRANSCRIPTIONAL REGULATOR AZLB"/>
    <property type="match status" value="1"/>
</dbReference>
<dbReference type="InterPro" id="IPR036390">
    <property type="entry name" value="WH_DNA-bd_sf"/>
</dbReference>
<evidence type="ECO:0000256" key="2">
    <source>
        <dbReference type="ARBA" id="ARBA00023125"/>
    </source>
</evidence>
<dbReference type="Proteomes" id="UP000199478">
    <property type="component" value="Unassembled WGS sequence"/>
</dbReference>
<dbReference type="OrthoDB" id="7856348at2"/>
<dbReference type="Gene3D" id="1.10.10.10">
    <property type="entry name" value="Winged helix-like DNA-binding domain superfamily/Winged helix DNA-binding domain"/>
    <property type="match status" value="1"/>
</dbReference>
<keyword evidence="1" id="KW-0805">Transcription regulation</keyword>
<evidence type="ECO:0000313" key="5">
    <source>
        <dbReference type="EMBL" id="SFR35756.1"/>
    </source>
</evidence>
<dbReference type="SMART" id="SM00344">
    <property type="entry name" value="HTH_ASNC"/>
    <property type="match status" value="1"/>
</dbReference>
<dbReference type="GO" id="GO:0043200">
    <property type="term" value="P:response to amino acid"/>
    <property type="evidence" value="ECO:0007669"/>
    <property type="project" value="TreeGrafter"/>
</dbReference>
<feature type="domain" description="HTH asnC-type" evidence="4">
    <location>
        <begin position="2"/>
        <end position="63"/>
    </location>
</feature>
<dbReference type="InterPro" id="IPR011991">
    <property type="entry name" value="ArsR-like_HTH"/>
</dbReference>
<dbReference type="InterPro" id="IPR011008">
    <property type="entry name" value="Dimeric_a/b-barrel"/>
</dbReference>
<name>A0A1I6G0Q4_9RHOB</name>
<dbReference type="InterPro" id="IPR036388">
    <property type="entry name" value="WH-like_DNA-bd_sf"/>
</dbReference>
<organism evidence="5 6">
    <name type="scientific">Yoonia tamlensis</name>
    <dbReference type="NCBI Taxonomy" id="390270"/>
    <lineage>
        <taxon>Bacteria</taxon>
        <taxon>Pseudomonadati</taxon>
        <taxon>Pseudomonadota</taxon>
        <taxon>Alphaproteobacteria</taxon>
        <taxon>Rhodobacterales</taxon>
        <taxon>Paracoccaceae</taxon>
        <taxon>Yoonia</taxon>
    </lineage>
</organism>
<evidence type="ECO:0000256" key="3">
    <source>
        <dbReference type="ARBA" id="ARBA00023163"/>
    </source>
</evidence>
<dbReference type="EMBL" id="FOYP01000001">
    <property type="protein sequence ID" value="SFR35756.1"/>
    <property type="molecule type" value="Genomic_DNA"/>
</dbReference>
<dbReference type="Pfam" id="PF01037">
    <property type="entry name" value="AsnC_trans_reg"/>
    <property type="match status" value="1"/>
</dbReference>
<dbReference type="GO" id="GO:0006355">
    <property type="term" value="P:regulation of DNA-templated transcription"/>
    <property type="evidence" value="ECO:0007669"/>
    <property type="project" value="UniProtKB-ARBA"/>
</dbReference>
<dbReference type="GO" id="GO:0005829">
    <property type="term" value="C:cytosol"/>
    <property type="evidence" value="ECO:0007669"/>
    <property type="project" value="TreeGrafter"/>
</dbReference>
<dbReference type="GO" id="GO:0043565">
    <property type="term" value="F:sequence-specific DNA binding"/>
    <property type="evidence" value="ECO:0007669"/>
    <property type="project" value="InterPro"/>
</dbReference>
<accession>A0A1I6G0Q4</accession>
<dbReference type="SUPFAM" id="SSF46785">
    <property type="entry name" value="Winged helix' DNA-binding domain"/>
    <property type="match status" value="1"/>
</dbReference>
<evidence type="ECO:0000259" key="4">
    <source>
        <dbReference type="PROSITE" id="PS50956"/>
    </source>
</evidence>
<proteinExistence type="predicted"/>
<dbReference type="Pfam" id="PF13404">
    <property type="entry name" value="HTH_AsnC-type"/>
    <property type="match status" value="1"/>
</dbReference>
<evidence type="ECO:0000313" key="6">
    <source>
        <dbReference type="Proteomes" id="UP000199478"/>
    </source>
</evidence>
<keyword evidence="6" id="KW-1185">Reference proteome</keyword>
<dbReference type="InterPro" id="IPR000485">
    <property type="entry name" value="AsnC-type_HTH_dom"/>
</dbReference>
<dbReference type="AlphaFoldDB" id="A0A1I6G0Q4"/>